<sequence>MDGINKKLMTINIHEILIFESFDIGESTIHSYVRKKVQKIKESLYQANISLLKKTVNVIPIEIFVYSLKLKLI</sequence>
<accession>Q9REY9</accession>
<organism evidence="1">
    <name type="scientific">Carnobacterium maltaromaticum</name>
    <name type="common">Carnobacterium piscicola</name>
    <dbReference type="NCBI Taxonomy" id="2751"/>
    <lineage>
        <taxon>Bacteria</taxon>
        <taxon>Bacillati</taxon>
        <taxon>Bacillota</taxon>
        <taxon>Bacilli</taxon>
        <taxon>Lactobacillales</taxon>
        <taxon>Carnobacteriaceae</taxon>
        <taxon>Carnobacterium</taxon>
    </lineage>
</organism>
<proteinExistence type="predicted"/>
<evidence type="ECO:0000313" key="1">
    <source>
        <dbReference type="EMBL" id="AAF18144.1"/>
    </source>
</evidence>
<reference evidence="1" key="1">
    <citation type="journal article" date="2000" name="Microbiology">
        <title>Characterization of the genetic locus responsible for production and immunity of carnobacteriocin A: the immunity gene confers cross-protection to enterocin B.</title>
        <authorList>
            <person name="Franz C.M."/>
            <person name="van Belkum M.J."/>
            <person name="Worobo R.W."/>
            <person name="Vederas J.C."/>
            <person name="Stiles M.E."/>
        </authorList>
    </citation>
    <scope>NUCLEOTIDE SEQUENCE</scope>
    <source>
        <strain evidence="1">LV17A</strain>
    </source>
</reference>
<name>Q9REY9_CARML</name>
<dbReference type="AlphaFoldDB" id="Q9REY9"/>
<protein>
    <submittedName>
        <fullName evidence="1">Uncharacterized protein</fullName>
    </submittedName>
</protein>
<dbReference type="EMBL" id="AF207838">
    <property type="protein sequence ID" value="AAF18144.1"/>
    <property type="molecule type" value="Genomic_DNA"/>
</dbReference>